<evidence type="ECO:0000313" key="2">
    <source>
        <dbReference type="Proteomes" id="UP001239111"/>
    </source>
</evidence>
<reference evidence="1" key="1">
    <citation type="submission" date="2023-04" db="EMBL/GenBank/DDBJ databases">
        <title>A chromosome-level genome assembly of the parasitoid wasp Eretmocerus hayati.</title>
        <authorList>
            <person name="Zhong Y."/>
            <person name="Liu S."/>
            <person name="Liu Y."/>
        </authorList>
    </citation>
    <scope>NUCLEOTIDE SEQUENCE</scope>
    <source>
        <strain evidence="1">ZJU_SS_LIU_2023</strain>
    </source>
</reference>
<name>A0ACC2NF00_9HYME</name>
<gene>
    <name evidence="1" type="ORF">QAD02_000173</name>
</gene>
<dbReference type="EMBL" id="CM056743">
    <property type="protein sequence ID" value="KAJ8668914.1"/>
    <property type="molecule type" value="Genomic_DNA"/>
</dbReference>
<sequence>MRAPSESTKNVPFMKRVIKVRCMYKPHFDSEFLPRGGDNNVILDGRKNYSIEELKTIFKRELVTNGILSDAEVEPGDCIFNIGFLDCTILTEFQDTDENPCTLWEFVSLWRRPKSSMYLALLVTKIAAPPSEDAAFNLEDFTESNGHSTPSKSLVSSLEKNEDFEQYDLTSNEDLNICDDKSGTSRTTLEHVNRIFSPNPSDYHEPISPIKYPDFDGSKTEDSPPSPEINSTEFKNAVSEALAIVQKTTHTLDRDAAKLDSSQERNVPSKNLGGDNTFTSLRTIIHSSESPKSDTKKSKSIAFCPDELTPKEDAKELPKLPIATNVQFKLPKLMPTKSAPESGHKMSIAEFFKVDESEIEFGDKKLGGGSQGVVMKGRFRTKEVAIKSMQKGVVDHLSKREISLLFSTPHPNIVQAMAWSVTKTQFHIVMEFFDGASLYEVIMKKEVRDEYHFNSEDAKINAVKGIASALSACHLRPQPIVHRDIKPSNILINKALQVKMCDFGFGKCQDLDASLMSECSGNSYGTFTYMPPEVLLKRENGSVHSDMWSFACTVVEIFGQEYLWREEGMKTMIVMQKLMTRQVPQLVQVPRFLHEILLQCFDYDPTARPSIKSFIAVLETYSA</sequence>
<organism evidence="1 2">
    <name type="scientific">Eretmocerus hayati</name>
    <dbReference type="NCBI Taxonomy" id="131215"/>
    <lineage>
        <taxon>Eukaryota</taxon>
        <taxon>Metazoa</taxon>
        <taxon>Ecdysozoa</taxon>
        <taxon>Arthropoda</taxon>
        <taxon>Hexapoda</taxon>
        <taxon>Insecta</taxon>
        <taxon>Pterygota</taxon>
        <taxon>Neoptera</taxon>
        <taxon>Endopterygota</taxon>
        <taxon>Hymenoptera</taxon>
        <taxon>Apocrita</taxon>
        <taxon>Proctotrupomorpha</taxon>
        <taxon>Chalcidoidea</taxon>
        <taxon>Aphelinidae</taxon>
        <taxon>Aphelininae</taxon>
        <taxon>Eretmocerus</taxon>
    </lineage>
</organism>
<proteinExistence type="predicted"/>
<accession>A0ACC2NF00</accession>
<protein>
    <submittedName>
        <fullName evidence="1">Uncharacterized protein</fullName>
    </submittedName>
</protein>
<dbReference type="Proteomes" id="UP001239111">
    <property type="component" value="Chromosome 3"/>
</dbReference>
<keyword evidence="2" id="KW-1185">Reference proteome</keyword>
<comment type="caution">
    <text evidence="1">The sequence shown here is derived from an EMBL/GenBank/DDBJ whole genome shotgun (WGS) entry which is preliminary data.</text>
</comment>
<evidence type="ECO:0000313" key="1">
    <source>
        <dbReference type="EMBL" id="KAJ8668914.1"/>
    </source>
</evidence>